<dbReference type="AlphaFoldDB" id="A0AAV1E122"/>
<reference evidence="2" key="1">
    <citation type="submission" date="2023-03" db="EMBL/GenBank/DDBJ databases">
        <authorList>
            <person name="Julca I."/>
        </authorList>
    </citation>
    <scope>NUCLEOTIDE SEQUENCE</scope>
</reference>
<evidence type="ECO:0000313" key="3">
    <source>
        <dbReference type="Proteomes" id="UP001161247"/>
    </source>
</evidence>
<accession>A0AAV1E122</accession>
<dbReference type="Proteomes" id="UP001161247">
    <property type="component" value="Chromosome 7"/>
</dbReference>
<gene>
    <name evidence="2" type="ORF">OLC1_LOCUS20106</name>
</gene>
<proteinExistence type="predicted"/>
<protein>
    <submittedName>
        <fullName evidence="2">OLC1v1013538C1</fullName>
    </submittedName>
</protein>
<sequence length="99" mass="10392">MLCRFHHLLLTERDIEDVATAEERPAAGDPPPMNQTFDEAAADLWTSPDARDAAGATCTPLIIAGATDDLRVVDIAAAAATPANVGENPILIPTPAVQF</sequence>
<evidence type="ECO:0000256" key="1">
    <source>
        <dbReference type="SAM" id="MobiDB-lite"/>
    </source>
</evidence>
<keyword evidence="3" id="KW-1185">Reference proteome</keyword>
<evidence type="ECO:0000313" key="2">
    <source>
        <dbReference type="EMBL" id="CAI9113017.1"/>
    </source>
</evidence>
<organism evidence="2 3">
    <name type="scientific">Oldenlandia corymbosa var. corymbosa</name>
    <dbReference type="NCBI Taxonomy" id="529605"/>
    <lineage>
        <taxon>Eukaryota</taxon>
        <taxon>Viridiplantae</taxon>
        <taxon>Streptophyta</taxon>
        <taxon>Embryophyta</taxon>
        <taxon>Tracheophyta</taxon>
        <taxon>Spermatophyta</taxon>
        <taxon>Magnoliopsida</taxon>
        <taxon>eudicotyledons</taxon>
        <taxon>Gunneridae</taxon>
        <taxon>Pentapetalae</taxon>
        <taxon>asterids</taxon>
        <taxon>lamiids</taxon>
        <taxon>Gentianales</taxon>
        <taxon>Rubiaceae</taxon>
        <taxon>Rubioideae</taxon>
        <taxon>Spermacoceae</taxon>
        <taxon>Hedyotis-Oldenlandia complex</taxon>
        <taxon>Oldenlandia</taxon>
    </lineage>
</organism>
<dbReference type="EMBL" id="OX459124">
    <property type="protein sequence ID" value="CAI9113017.1"/>
    <property type="molecule type" value="Genomic_DNA"/>
</dbReference>
<name>A0AAV1E122_OLDCO</name>
<feature type="region of interest" description="Disordered" evidence="1">
    <location>
        <begin position="16"/>
        <end position="36"/>
    </location>
</feature>